<keyword evidence="1" id="KW-0472">Membrane</keyword>
<comment type="caution">
    <text evidence="2">The sequence shown here is derived from an EMBL/GenBank/DDBJ whole genome shotgun (WGS) entry which is preliminary data.</text>
</comment>
<dbReference type="AlphaFoldDB" id="A0A511UYY4"/>
<dbReference type="EMBL" id="BJXW01000011">
    <property type="protein sequence ID" value="GEN30978.1"/>
    <property type="molecule type" value="Genomic_DNA"/>
</dbReference>
<organism evidence="2 3">
    <name type="scientific">Cerasibacillus quisquiliarum</name>
    <dbReference type="NCBI Taxonomy" id="227865"/>
    <lineage>
        <taxon>Bacteria</taxon>
        <taxon>Bacillati</taxon>
        <taxon>Bacillota</taxon>
        <taxon>Bacilli</taxon>
        <taxon>Bacillales</taxon>
        <taxon>Bacillaceae</taxon>
        <taxon>Cerasibacillus</taxon>
    </lineage>
</organism>
<dbReference type="OrthoDB" id="9826316at2"/>
<keyword evidence="3" id="KW-1185">Reference proteome</keyword>
<reference evidence="2 3" key="1">
    <citation type="submission" date="2019-07" db="EMBL/GenBank/DDBJ databases">
        <title>Whole genome shotgun sequence of Cerasibacillus quisquiliarum NBRC 102429.</title>
        <authorList>
            <person name="Hosoyama A."/>
            <person name="Uohara A."/>
            <person name="Ohji S."/>
            <person name="Ichikawa N."/>
        </authorList>
    </citation>
    <scope>NUCLEOTIDE SEQUENCE [LARGE SCALE GENOMIC DNA]</scope>
    <source>
        <strain evidence="2 3">NBRC 102429</strain>
    </source>
</reference>
<dbReference type="RefSeq" id="WP_146936741.1">
    <property type="nucleotide sequence ID" value="NZ_BJXW01000011.1"/>
</dbReference>
<feature type="transmembrane region" description="Helical" evidence="1">
    <location>
        <begin position="21"/>
        <end position="42"/>
    </location>
</feature>
<sequence length="297" mass="34975">MDWIEAIRNVWVCFVNIFSDYFTMGNIIGLIAIFIAISTLNFSKRSFIVKDSYDPLLRILEENRGIGLYNTAKYNIDFLIQLKESYIYSAFEKREKVLINKIIENATLINQFKNNADKEAKKAAEEILLGELPKWKKDELDLIEVEVELTNELYSIIINGTLDIAYDMRDLEIICWLGEKYKTIRNEEIGEEIFYEKSKGIPLAYYLQKTIDKSELPEEISHLDVSTFFLSSVKEKIRDEYKKNVEFNIISIKSDDLTKDINKLIYILNESVKKLLIPNYTFNKYINSLLFWKRNKK</sequence>
<evidence type="ECO:0000256" key="1">
    <source>
        <dbReference type="SAM" id="Phobius"/>
    </source>
</evidence>
<evidence type="ECO:0000313" key="2">
    <source>
        <dbReference type="EMBL" id="GEN30978.1"/>
    </source>
</evidence>
<name>A0A511UYY4_9BACI</name>
<keyword evidence="1" id="KW-0812">Transmembrane</keyword>
<keyword evidence="1" id="KW-1133">Transmembrane helix</keyword>
<gene>
    <name evidence="2" type="ORF">CQU01_12160</name>
</gene>
<proteinExistence type="predicted"/>
<evidence type="ECO:0000313" key="3">
    <source>
        <dbReference type="Proteomes" id="UP000321491"/>
    </source>
</evidence>
<protein>
    <submittedName>
        <fullName evidence="2">Uncharacterized protein</fullName>
    </submittedName>
</protein>
<accession>A0A511UYY4</accession>
<dbReference type="Proteomes" id="UP000321491">
    <property type="component" value="Unassembled WGS sequence"/>
</dbReference>